<dbReference type="InterPro" id="IPR001356">
    <property type="entry name" value="HD"/>
</dbReference>
<evidence type="ECO:0000256" key="9">
    <source>
        <dbReference type="PROSITE-ProRule" id="PRU00108"/>
    </source>
</evidence>
<evidence type="ECO:0000259" key="14">
    <source>
        <dbReference type="PROSITE" id="PS50848"/>
    </source>
</evidence>
<keyword evidence="8 9" id="KW-0539">Nucleus</keyword>
<evidence type="ECO:0000259" key="13">
    <source>
        <dbReference type="PROSITE" id="PS50071"/>
    </source>
</evidence>
<dbReference type="KEGG" id="gmx:100820113"/>
<evidence type="ECO:0000256" key="12">
    <source>
        <dbReference type="SAM" id="MobiDB-lite"/>
    </source>
</evidence>
<accession>K7LDX2</accession>
<dbReference type="Gene3D" id="3.30.530.20">
    <property type="match status" value="1"/>
</dbReference>
<evidence type="ECO:0000256" key="4">
    <source>
        <dbReference type="ARBA" id="ARBA00023054"/>
    </source>
</evidence>
<dbReference type="OrthoDB" id="6159439at2759"/>
<dbReference type="GO" id="GO:0000981">
    <property type="term" value="F:DNA-binding transcription factor activity, RNA polymerase II-specific"/>
    <property type="evidence" value="ECO:0007669"/>
    <property type="project" value="InterPro"/>
</dbReference>
<dbReference type="GO" id="GO:0005634">
    <property type="term" value="C:nucleus"/>
    <property type="evidence" value="ECO:0007669"/>
    <property type="project" value="UniProtKB-SubCell"/>
</dbReference>
<dbReference type="PROSITE" id="PS00027">
    <property type="entry name" value="HOMEOBOX_1"/>
    <property type="match status" value="1"/>
</dbReference>
<dbReference type="InterPro" id="IPR023393">
    <property type="entry name" value="START-like_dom_sf"/>
</dbReference>
<dbReference type="EMBL" id="CM000842">
    <property type="protein sequence ID" value="KRH38560.1"/>
    <property type="molecule type" value="Genomic_DNA"/>
</dbReference>
<dbReference type="Gramene" id="KRH38560">
    <property type="protein sequence ID" value="KRH38560"/>
    <property type="gene ID" value="GLYMA_09G143700"/>
</dbReference>
<evidence type="ECO:0000256" key="5">
    <source>
        <dbReference type="ARBA" id="ARBA00023125"/>
    </source>
</evidence>
<dbReference type="PANTHER" id="PTHR45654:SF49">
    <property type="entry name" value="HOMEOBOX LEUCINE ZIPPER PROTEIN"/>
    <property type="match status" value="1"/>
</dbReference>
<evidence type="ECO:0000256" key="10">
    <source>
        <dbReference type="RuleBase" id="RU000682"/>
    </source>
</evidence>
<comment type="subcellular location">
    <subcellularLocation>
        <location evidence="1 9 10">Nucleus</location>
    </subcellularLocation>
</comment>
<feature type="region of interest" description="Disordered" evidence="12">
    <location>
        <begin position="60"/>
        <end position="96"/>
    </location>
</feature>
<dbReference type="PROSITE" id="PS50071">
    <property type="entry name" value="HOMEOBOX_2"/>
    <property type="match status" value="1"/>
</dbReference>
<feature type="coiled-coil region" evidence="11">
    <location>
        <begin position="140"/>
        <end position="167"/>
    </location>
</feature>
<feature type="DNA-binding region" description="Homeobox" evidence="9">
    <location>
        <begin position="88"/>
        <end position="147"/>
    </location>
</feature>
<gene>
    <name evidence="16" type="primary">LOC100820113</name>
    <name evidence="15" type="ORF">GLYMA_09G143700</name>
</gene>
<dbReference type="GO" id="GO:0003677">
    <property type="term" value="F:DNA binding"/>
    <property type="evidence" value="ECO:0007669"/>
    <property type="project" value="UniProtKB-UniRule"/>
</dbReference>
<comment type="similarity">
    <text evidence="2">Belongs to the HD-ZIP homeobox family. Class IV subfamily.</text>
</comment>
<reference evidence="15" key="3">
    <citation type="submission" date="2018-07" db="EMBL/GenBank/DDBJ databases">
        <title>WGS assembly of Glycine max.</title>
        <authorList>
            <person name="Schmutz J."/>
            <person name="Cannon S."/>
            <person name="Schlueter J."/>
            <person name="Ma J."/>
            <person name="Mitros T."/>
            <person name="Nelson W."/>
            <person name="Hyten D."/>
            <person name="Song Q."/>
            <person name="Thelen J."/>
            <person name="Cheng J."/>
            <person name="Xu D."/>
            <person name="Hellsten U."/>
            <person name="May G."/>
            <person name="Yu Y."/>
            <person name="Sakurai T."/>
            <person name="Umezawa T."/>
            <person name="Bhattacharyya M."/>
            <person name="Sandhu D."/>
            <person name="Valliyodan B."/>
            <person name="Lindquist E."/>
            <person name="Peto M."/>
            <person name="Grant D."/>
            <person name="Shu S."/>
            <person name="Goodstein D."/>
            <person name="Barry K."/>
            <person name="Futrell-Griggs M."/>
            <person name="Abernathy B."/>
            <person name="Du J."/>
            <person name="Tian Z."/>
            <person name="Zhu L."/>
            <person name="Gill N."/>
            <person name="Joshi T."/>
            <person name="Libault M."/>
            <person name="Sethuraman A."/>
            <person name="Zhang X."/>
            <person name="Shinozaki K."/>
            <person name="Nguyen H."/>
            <person name="Wing R."/>
            <person name="Cregan P."/>
            <person name="Specht J."/>
            <person name="Grimwood J."/>
            <person name="Rokhsar D."/>
            <person name="Stacey G."/>
            <person name="Shoemaker R."/>
            <person name="Jackson S."/>
        </authorList>
    </citation>
    <scope>NUCLEOTIDE SEQUENCE</scope>
    <source>
        <tissue evidence="15">Callus</tissue>
    </source>
</reference>
<dbReference type="InterPro" id="IPR042160">
    <property type="entry name" value="HD-Zip_IV"/>
</dbReference>
<feature type="compositionally biased region" description="Basic residues" evidence="12">
    <location>
        <begin position="86"/>
        <end position="96"/>
    </location>
</feature>
<sequence length="776" mass="85099">MASVYTVDPHLFSSPFDISKQNPSTLNLAAQRRMEGHSEMGQIGESFDTSNLLGRLRDDEYESRSGSDNFDGGSGDDQDAGDDQPHKKKKKYHRHTPQQIQELEAFFKECPHPDEKQRTDLSKRLGLENKQVKFWFQNRRTQMKTQLERHENMILRQENDKLRAENSVMKDALANPTCNNCGGPAIPGQISLEEHQTRMENARLKDELNRICALANKFLGRPLSPLASPMALPPSNSGLELAIGRNGIGGPSNFGMSLPMGFDVGDGVMGSSPGMSSMGARSPMGMMGNEIQLERSMLLDLALNAMNELIKMAQPDTSLWIKSSDGRNEVLNHDEYARLFSPYVGSKPAGYVTEATRGTGVVPASSLGIVETLMDVDRWAEMFSSMIASAATLEVLSSGMGESRSGALQVMLAEVQLLSPLVPARSLSFLRYSKQHGEGVWAVVDVSVDIGRNVTNSHPLMSCRRLPSGCVIQDMPNGFSKITWVEHSQYDESVVHQLYRPLVSSGIGFGAQRWIATLLRQCDCLAILMSQIPSEDPTVISLEGKKNMLKLAQRMTEYFCSGICASSVRKWEILNIGNLADDMRIMARKINMDDPTEAPGIVLSASTSVWMPVSRQRVFDFLRDENLRGEWDMLSKDGPMKEMLHIAKGQDRGNCVSILHSANSECNVLYLQESWTDASGSLVVYSPINMQALNMVMNCGDSSFVALRPSGFAILPDGASNNGDGSDGGGSCLLTVGLQMLPNGDQSTKFTMESVVTVNSLISNTIQKVKDALGVA</sequence>
<evidence type="ECO:0008006" key="18">
    <source>
        <dbReference type="Google" id="ProtNLM"/>
    </source>
</evidence>
<organism evidence="16">
    <name type="scientific">Glycine max</name>
    <name type="common">Soybean</name>
    <name type="synonym">Glycine hispida</name>
    <dbReference type="NCBI Taxonomy" id="3847"/>
    <lineage>
        <taxon>Eukaryota</taxon>
        <taxon>Viridiplantae</taxon>
        <taxon>Streptophyta</taxon>
        <taxon>Embryophyta</taxon>
        <taxon>Tracheophyta</taxon>
        <taxon>Spermatophyta</taxon>
        <taxon>Magnoliopsida</taxon>
        <taxon>eudicotyledons</taxon>
        <taxon>Gunneridae</taxon>
        <taxon>Pentapetalae</taxon>
        <taxon>rosids</taxon>
        <taxon>fabids</taxon>
        <taxon>Fabales</taxon>
        <taxon>Fabaceae</taxon>
        <taxon>Papilionoideae</taxon>
        <taxon>50 kb inversion clade</taxon>
        <taxon>NPAAA clade</taxon>
        <taxon>indigoferoid/millettioid clade</taxon>
        <taxon>Phaseoleae</taxon>
        <taxon>Glycine</taxon>
        <taxon>Glycine subgen. Soja</taxon>
    </lineage>
</organism>
<evidence type="ECO:0000313" key="17">
    <source>
        <dbReference type="Proteomes" id="UP000008827"/>
    </source>
</evidence>
<keyword evidence="3" id="KW-0805">Transcription regulation</keyword>
<evidence type="ECO:0000256" key="1">
    <source>
        <dbReference type="ARBA" id="ARBA00004123"/>
    </source>
</evidence>
<evidence type="ECO:0000256" key="3">
    <source>
        <dbReference type="ARBA" id="ARBA00023015"/>
    </source>
</evidence>
<dbReference type="SUPFAM" id="SSF46689">
    <property type="entry name" value="Homeodomain-like"/>
    <property type="match status" value="1"/>
</dbReference>
<evidence type="ECO:0000313" key="15">
    <source>
        <dbReference type="EMBL" id="KRH38560.1"/>
    </source>
</evidence>
<dbReference type="EnsemblPlants" id="KRH38560">
    <property type="protein sequence ID" value="KRH38560"/>
    <property type="gene ID" value="GLYMA_09G143700"/>
</dbReference>
<dbReference type="InterPro" id="IPR002913">
    <property type="entry name" value="START_lipid-bd_dom"/>
</dbReference>
<dbReference type="SMART" id="SM00234">
    <property type="entry name" value="START"/>
    <property type="match status" value="1"/>
</dbReference>
<evidence type="ECO:0000256" key="8">
    <source>
        <dbReference type="ARBA" id="ARBA00023242"/>
    </source>
</evidence>
<dbReference type="PANTHER" id="PTHR45654">
    <property type="entry name" value="HOMEOBOX-LEUCINE ZIPPER PROTEIN MERISTEM L1"/>
    <property type="match status" value="1"/>
</dbReference>
<keyword evidence="5 9" id="KW-0238">DNA-binding</keyword>
<feature type="domain" description="Homeobox" evidence="13">
    <location>
        <begin position="86"/>
        <end position="146"/>
    </location>
</feature>
<reference evidence="16" key="2">
    <citation type="submission" date="2018-02" db="UniProtKB">
        <authorList>
            <consortium name="EnsemblPlants"/>
        </authorList>
    </citation>
    <scope>IDENTIFICATION</scope>
    <source>
        <strain evidence="16">Williams 82</strain>
    </source>
</reference>
<dbReference type="Pfam" id="PF01852">
    <property type="entry name" value="START"/>
    <property type="match status" value="1"/>
</dbReference>
<name>K7LDX2_SOYBN</name>
<dbReference type="Pfam" id="PF00046">
    <property type="entry name" value="Homeodomain"/>
    <property type="match status" value="1"/>
</dbReference>
<keyword evidence="7" id="KW-0804">Transcription</keyword>
<dbReference type="RefSeq" id="XP_006587344.1">
    <property type="nucleotide sequence ID" value="XM_006587281.4"/>
</dbReference>
<keyword evidence="17" id="KW-1185">Reference proteome</keyword>
<proteinExistence type="inferred from homology"/>
<dbReference type="SMART" id="SM00389">
    <property type="entry name" value="HOX"/>
    <property type="match status" value="1"/>
</dbReference>
<dbReference type="PROSITE" id="PS50848">
    <property type="entry name" value="START"/>
    <property type="match status" value="1"/>
</dbReference>
<dbReference type="InterPro" id="IPR017970">
    <property type="entry name" value="Homeobox_CS"/>
</dbReference>
<keyword evidence="6 9" id="KW-0371">Homeobox</keyword>
<dbReference type="InterPro" id="IPR057993">
    <property type="entry name" value="HD-Zip_IV_C"/>
</dbReference>
<dbReference type="AlphaFoldDB" id="K7LDX2"/>
<keyword evidence="4 11" id="KW-0175">Coiled coil</keyword>
<evidence type="ECO:0000256" key="6">
    <source>
        <dbReference type="ARBA" id="ARBA00023155"/>
    </source>
</evidence>
<dbReference type="Proteomes" id="UP000008827">
    <property type="component" value="Chromosome 9"/>
</dbReference>
<reference evidence="15 16" key="1">
    <citation type="journal article" date="2010" name="Nature">
        <title>Genome sequence of the palaeopolyploid soybean.</title>
        <authorList>
            <person name="Schmutz J."/>
            <person name="Cannon S.B."/>
            <person name="Schlueter J."/>
            <person name="Ma J."/>
            <person name="Mitros T."/>
            <person name="Nelson W."/>
            <person name="Hyten D.L."/>
            <person name="Song Q."/>
            <person name="Thelen J.J."/>
            <person name="Cheng J."/>
            <person name="Xu D."/>
            <person name="Hellsten U."/>
            <person name="May G.D."/>
            <person name="Yu Y."/>
            <person name="Sakurai T."/>
            <person name="Umezawa T."/>
            <person name="Bhattacharyya M.K."/>
            <person name="Sandhu D."/>
            <person name="Valliyodan B."/>
            <person name="Lindquist E."/>
            <person name="Peto M."/>
            <person name="Grant D."/>
            <person name="Shu S."/>
            <person name="Goodstein D."/>
            <person name="Barry K."/>
            <person name="Futrell-Griggs M."/>
            <person name="Abernathy B."/>
            <person name="Du J."/>
            <person name="Tian Z."/>
            <person name="Zhu L."/>
            <person name="Gill N."/>
            <person name="Joshi T."/>
            <person name="Libault M."/>
            <person name="Sethuraman A."/>
            <person name="Zhang X.-C."/>
            <person name="Shinozaki K."/>
            <person name="Nguyen H.T."/>
            <person name="Wing R.A."/>
            <person name="Cregan P."/>
            <person name="Specht J."/>
            <person name="Grimwood J."/>
            <person name="Rokhsar D."/>
            <person name="Stacey G."/>
            <person name="Shoemaker R.C."/>
            <person name="Jackson S.A."/>
        </authorList>
    </citation>
    <scope>NUCLEOTIDE SEQUENCE [LARGE SCALE GENOMIC DNA]</scope>
    <source>
        <strain evidence="16">cv. Williams 82</strain>
        <tissue evidence="15">Callus</tissue>
    </source>
</reference>
<dbReference type="ExpressionAtlas" id="K7LDX2">
    <property type="expression patterns" value="baseline and differential"/>
</dbReference>
<feature type="domain" description="START" evidence="14">
    <location>
        <begin position="291"/>
        <end position="527"/>
    </location>
</feature>
<dbReference type="PaxDb" id="3847-GLYMA09G26600.2"/>
<dbReference type="FunFam" id="1.10.10.60:FF:000229">
    <property type="entry name" value="Homeobox-leucine zipper protein HDG1"/>
    <property type="match status" value="1"/>
</dbReference>
<dbReference type="STRING" id="3847.K7LDX2"/>
<dbReference type="SMR" id="K7LDX2"/>
<protein>
    <recommendedName>
        <fullName evidence="18">Homeobox-leucine zipper protein ANTHOCYANINLESS 2</fullName>
    </recommendedName>
</protein>
<evidence type="ECO:0000256" key="2">
    <source>
        <dbReference type="ARBA" id="ARBA00006789"/>
    </source>
</evidence>
<dbReference type="GO" id="GO:0008289">
    <property type="term" value="F:lipid binding"/>
    <property type="evidence" value="ECO:0007669"/>
    <property type="project" value="InterPro"/>
</dbReference>
<evidence type="ECO:0000256" key="7">
    <source>
        <dbReference type="ARBA" id="ARBA00023163"/>
    </source>
</evidence>
<dbReference type="SUPFAM" id="SSF55961">
    <property type="entry name" value="Bet v1-like"/>
    <property type="match status" value="2"/>
</dbReference>
<evidence type="ECO:0000256" key="11">
    <source>
        <dbReference type="SAM" id="Coils"/>
    </source>
</evidence>
<dbReference type="CDD" id="cd00086">
    <property type="entry name" value="homeodomain"/>
    <property type="match status" value="1"/>
</dbReference>
<dbReference type="InterPro" id="IPR009057">
    <property type="entry name" value="Homeodomain-like_sf"/>
</dbReference>
<dbReference type="CDD" id="cd08875">
    <property type="entry name" value="START_ArGLABRA2_like"/>
    <property type="match status" value="1"/>
</dbReference>
<dbReference type="GeneID" id="100820113"/>
<dbReference type="Pfam" id="PF25797">
    <property type="entry name" value="PDF2_C"/>
    <property type="match status" value="1"/>
</dbReference>
<dbReference type="Gene3D" id="1.10.10.60">
    <property type="entry name" value="Homeodomain-like"/>
    <property type="match status" value="1"/>
</dbReference>
<evidence type="ECO:0000313" key="16">
    <source>
        <dbReference type="EnsemblPlants" id="KRH38560"/>
    </source>
</evidence>